<evidence type="ECO:0000256" key="7">
    <source>
        <dbReference type="ARBA" id="ARBA00023224"/>
    </source>
</evidence>
<dbReference type="PROSITE" id="PS51257">
    <property type="entry name" value="PROKAR_LIPOPROTEIN"/>
    <property type="match status" value="1"/>
</dbReference>
<keyword evidence="5 8" id="KW-0472">Membrane</keyword>
<dbReference type="PRINTS" id="PR00237">
    <property type="entry name" value="GPCRRHODOPSN"/>
</dbReference>
<evidence type="ECO:0000256" key="8">
    <source>
        <dbReference type="SAM" id="Phobius"/>
    </source>
</evidence>
<dbReference type="Pfam" id="PF00001">
    <property type="entry name" value="7tm_1"/>
    <property type="match status" value="1"/>
</dbReference>
<comment type="subcellular location">
    <subcellularLocation>
        <location evidence="1">Membrane</location>
        <topology evidence="1">Multi-pass membrane protein</topology>
    </subcellularLocation>
</comment>
<comment type="caution">
    <text evidence="10">The sequence shown here is derived from an EMBL/GenBank/DDBJ whole genome shotgun (WGS) entry which is preliminary data.</text>
</comment>
<dbReference type="SUPFAM" id="SSF81321">
    <property type="entry name" value="Family A G protein-coupled receptor-like"/>
    <property type="match status" value="1"/>
</dbReference>
<evidence type="ECO:0000313" key="11">
    <source>
        <dbReference type="Proteomes" id="UP001066276"/>
    </source>
</evidence>
<dbReference type="Gene3D" id="1.20.1070.10">
    <property type="entry name" value="Rhodopsin 7-helix transmembrane proteins"/>
    <property type="match status" value="1"/>
</dbReference>
<evidence type="ECO:0000256" key="5">
    <source>
        <dbReference type="ARBA" id="ARBA00023136"/>
    </source>
</evidence>
<feature type="transmembrane region" description="Helical" evidence="8">
    <location>
        <begin position="328"/>
        <end position="352"/>
    </location>
</feature>
<gene>
    <name evidence="10" type="ORF">NDU88_004898</name>
</gene>
<dbReference type="PROSITE" id="PS50262">
    <property type="entry name" value="G_PROTEIN_RECEP_F1_2"/>
    <property type="match status" value="1"/>
</dbReference>
<keyword evidence="6" id="KW-0675">Receptor</keyword>
<keyword evidence="4" id="KW-0297">G-protein coupled receptor</keyword>
<dbReference type="GO" id="GO:0005886">
    <property type="term" value="C:plasma membrane"/>
    <property type="evidence" value="ECO:0007669"/>
    <property type="project" value="TreeGrafter"/>
</dbReference>
<reference evidence="10" key="1">
    <citation type="journal article" date="2022" name="bioRxiv">
        <title>Sequencing and chromosome-scale assembly of the giantPleurodeles waltlgenome.</title>
        <authorList>
            <person name="Brown T."/>
            <person name="Elewa A."/>
            <person name="Iarovenko S."/>
            <person name="Subramanian E."/>
            <person name="Araus A.J."/>
            <person name="Petzold A."/>
            <person name="Susuki M."/>
            <person name="Suzuki K.-i.T."/>
            <person name="Hayashi T."/>
            <person name="Toyoda A."/>
            <person name="Oliveira C."/>
            <person name="Osipova E."/>
            <person name="Leigh N.D."/>
            <person name="Simon A."/>
            <person name="Yun M.H."/>
        </authorList>
    </citation>
    <scope>NUCLEOTIDE SEQUENCE</scope>
    <source>
        <strain evidence="10">20211129_DDA</strain>
        <tissue evidence="10">Liver</tissue>
    </source>
</reference>
<keyword evidence="7" id="KW-0807">Transducer</keyword>
<proteinExistence type="predicted"/>
<evidence type="ECO:0000256" key="2">
    <source>
        <dbReference type="ARBA" id="ARBA00022692"/>
    </source>
</evidence>
<dbReference type="InterPro" id="IPR000276">
    <property type="entry name" value="GPCR_Rhodpsn"/>
</dbReference>
<keyword evidence="11" id="KW-1185">Reference proteome</keyword>
<dbReference type="PANTHER" id="PTHR45695:SF15">
    <property type="entry name" value="OPSIN RH2"/>
    <property type="match status" value="1"/>
</dbReference>
<dbReference type="Proteomes" id="UP001066276">
    <property type="component" value="Chromosome 6"/>
</dbReference>
<evidence type="ECO:0000259" key="9">
    <source>
        <dbReference type="PROSITE" id="PS50262"/>
    </source>
</evidence>
<dbReference type="PANTHER" id="PTHR45695">
    <property type="entry name" value="LEUCOKININ RECEPTOR-RELATED"/>
    <property type="match status" value="1"/>
</dbReference>
<evidence type="ECO:0000313" key="10">
    <source>
        <dbReference type="EMBL" id="KAJ1138515.1"/>
    </source>
</evidence>
<keyword evidence="2 8" id="KW-0812">Transmembrane</keyword>
<dbReference type="AlphaFoldDB" id="A0AAV7QJN9"/>
<evidence type="ECO:0000256" key="4">
    <source>
        <dbReference type="ARBA" id="ARBA00023040"/>
    </source>
</evidence>
<organism evidence="10 11">
    <name type="scientific">Pleurodeles waltl</name>
    <name type="common">Iberian ribbed newt</name>
    <dbReference type="NCBI Taxonomy" id="8319"/>
    <lineage>
        <taxon>Eukaryota</taxon>
        <taxon>Metazoa</taxon>
        <taxon>Chordata</taxon>
        <taxon>Craniata</taxon>
        <taxon>Vertebrata</taxon>
        <taxon>Euteleostomi</taxon>
        <taxon>Amphibia</taxon>
        <taxon>Batrachia</taxon>
        <taxon>Caudata</taxon>
        <taxon>Salamandroidea</taxon>
        <taxon>Salamandridae</taxon>
        <taxon>Pleurodelinae</taxon>
        <taxon>Pleurodeles</taxon>
    </lineage>
</organism>
<accession>A0AAV7QJN9</accession>
<feature type="transmembrane region" description="Helical" evidence="8">
    <location>
        <begin position="180"/>
        <end position="204"/>
    </location>
</feature>
<feature type="domain" description="G-protein coupled receptors family 1 profile" evidence="9">
    <location>
        <begin position="40"/>
        <end position="370"/>
    </location>
</feature>
<evidence type="ECO:0000256" key="6">
    <source>
        <dbReference type="ARBA" id="ARBA00023170"/>
    </source>
</evidence>
<feature type="transmembrane region" description="Helical" evidence="8">
    <location>
        <begin position="23"/>
        <end position="49"/>
    </location>
</feature>
<feature type="transmembrane region" description="Helical" evidence="8">
    <location>
        <begin position="141"/>
        <end position="160"/>
    </location>
</feature>
<evidence type="ECO:0000256" key="3">
    <source>
        <dbReference type="ARBA" id="ARBA00022989"/>
    </source>
</evidence>
<name>A0AAV7QJN9_PLEWA</name>
<sequence length="370" mass="41394">MGEIERETNATGKMALSLHTMSLAASILVLGCTFITGVIGNVLVCWVVYSIKSLQTANNALLVNLAVIDLLKCSLDIPLLLLTVAVSREDLGETVCTVQQFSYSLSSCVQLLTLVIISAERFQAIAFPFEIQQRTVRIKRWILMIWAAGFLVPIMSITFAKHTPVYLTCRHQPINVQNYFDPFGVCILVPIWIISLALIVLHYLRIFFVVKQHSNKIFDSGILLKPATQMAGKSCVKLSKSNSLQCQTQATAPVPYCPTAIVMTESEEETINENPFSVSICTPESQTAMPLIHLPQDIPEIVGAVCLLSVKSKEHARKRMEEKVAKRFGYIFITFLAFWIPLVVILFLNFLLKKDSFMVGLIHEIPLLYR</sequence>
<protein>
    <recommendedName>
        <fullName evidence="9">G-protein coupled receptors family 1 profile domain-containing protein</fullName>
    </recommendedName>
</protein>
<dbReference type="CDD" id="cd00637">
    <property type="entry name" value="7tm_classA_rhodopsin-like"/>
    <property type="match status" value="1"/>
</dbReference>
<dbReference type="GO" id="GO:0004930">
    <property type="term" value="F:G protein-coupled receptor activity"/>
    <property type="evidence" value="ECO:0007669"/>
    <property type="project" value="UniProtKB-KW"/>
</dbReference>
<dbReference type="EMBL" id="JANPWB010000010">
    <property type="protein sequence ID" value="KAJ1138515.1"/>
    <property type="molecule type" value="Genomic_DNA"/>
</dbReference>
<evidence type="ECO:0000256" key="1">
    <source>
        <dbReference type="ARBA" id="ARBA00004141"/>
    </source>
</evidence>
<dbReference type="InterPro" id="IPR017452">
    <property type="entry name" value="GPCR_Rhodpsn_7TM"/>
</dbReference>
<keyword evidence="3 8" id="KW-1133">Transmembrane helix</keyword>